<keyword evidence="2" id="KW-0479">Metal-binding</keyword>
<evidence type="ECO:0000313" key="5">
    <source>
        <dbReference type="Proteomes" id="UP000830167"/>
    </source>
</evidence>
<protein>
    <submittedName>
        <fullName evidence="4">Fumarylacetoacetate hydrolase family protein</fullName>
    </submittedName>
</protein>
<dbReference type="InterPro" id="IPR011234">
    <property type="entry name" value="Fumarylacetoacetase-like_C"/>
</dbReference>
<proteinExistence type="inferred from homology"/>
<dbReference type="Gene3D" id="3.90.850.10">
    <property type="entry name" value="Fumarylacetoacetase-like, C-terminal domain"/>
    <property type="match status" value="1"/>
</dbReference>
<accession>A0ABY4CHE5</accession>
<dbReference type="SUPFAM" id="SSF56529">
    <property type="entry name" value="FAH"/>
    <property type="match status" value="1"/>
</dbReference>
<comment type="similarity">
    <text evidence="1">Belongs to the FAH family.</text>
</comment>
<name>A0ABY4CHE5_9BACL</name>
<keyword evidence="4" id="KW-0378">Hydrolase</keyword>
<dbReference type="Pfam" id="PF01557">
    <property type="entry name" value="FAA_hydrolase"/>
    <property type="match status" value="1"/>
</dbReference>
<gene>
    <name evidence="4" type="ORF">LSG31_19035</name>
</gene>
<evidence type="ECO:0000313" key="4">
    <source>
        <dbReference type="EMBL" id="UOF89938.1"/>
    </source>
</evidence>
<dbReference type="Proteomes" id="UP000830167">
    <property type="component" value="Chromosome"/>
</dbReference>
<keyword evidence="5" id="KW-1185">Reference proteome</keyword>
<dbReference type="GO" id="GO:0016787">
    <property type="term" value="F:hydrolase activity"/>
    <property type="evidence" value="ECO:0007669"/>
    <property type="project" value="UniProtKB-KW"/>
</dbReference>
<feature type="domain" description="Fumarylacetoacetase-like C-terminal" evidence="3">
    <location>
        <begin position="14"/>
        <end position="210"/>
    </location>
</feature>
<organism evidence="4 5">
    <name type="scientific">Fodinisporobacter ferrooxydans</name>
    <dbReference type="NCBI Taxonomy" id="2901836"/>
    <lineage>
        <taxon>Bacteria</taxon>
        <taxon>Bacillati</taxon>
        <taxon>Bacillota</taxon>
        <taxon>Bacilli</taxon>
        <taxon>Bacillales</taxon>
        <taxon>Alicyclobacillaceae</taxon>
        <taxon>Fodinisporobacter</taxon>
    </lineage>
</organism>
<dbReference type="PANTHER" id="PTHR11820">
    <property type="entry name" value="ACYLPYRUVASE"/>
    <property type="match status" value="1"/>
</dbReference>
<dbReference type="EMBL" id="CP089291">
    <property type="protein sequence ID" value="UOF89938.1"/>
    <property type="molecule type" value="Genomic_DNA"/>
</dbReference>
<reference evidence="4" key="1">
    <citation type="submission" date="2021-12" db="EMBL/GenBank/DDBJ databases">
        <title>Alicyclobacillaceae gen. nov., sp. nov., isolated from chalcocite enrichment system.</title>
        <authorList>
            <person name="Jiang Z."/>
        </authorList>
    </citation>
    <scope>NUCLEOTIDE SEQUENCE</scope>
    <source>
        <strain evidence="4">MYW30-H2</strain>
    </source>
</reference>
<dbReference type="RefSeq" id="WP_347436633.1">
    <property type="nucleotide sequence ID" value="NZ_CP089291.1"/>
</dbReference>
<sequence length="214" mass="23357">MEQGYQSFSNVKNIYCVGRNFGLHAKELGNAIPEQPMIFTKPTHAIAQADGTIPFFKTLGEIHHEVEIVLWVCRTYQPGMRLQELVNAFTIGIDFTARDIQSVLKAKGHPWVLSKGFPNSAVLAPFRPVDDATSLQSVSFGLRKNGVVVQHGTPAEMIFDFQTILDYIGTNLGLSEGDIIFTGTPAGVGPIADQEVLELLLNEEGIGKCQVSLA</sequence>
<evidence type="ECO:0000259" key="3">
    <source>
        <dbReference type="Pfam" id="PF01557"/>
    </source>
</evidence>
<evidence type="ECO:0000256" key="2">
    <source>
        <dbReference type="ARBA" id="ARBA00022723"/>
    </source>
</evidence>
<evidence type="ECO:0000256" key="1">
    <source>
        <dbReference type="ARBA" id="ARBA00010211"/>
    </source>
</evidence>
<dbReference type="PANTHER" id="PTHR11820:SF7">
    <property type="entry name" value="ACYLPYRUVASE FAHD1, MITOCHONDRIAL"/>
    <property type="match status" value="1"/>
</dbReference>
<dbReference type="InterPro" id="IPR036663">
    <property type="entry name" value="Fumarylacetoacetase_C_sf"/>
</dbReference>